<protein>
    <submittedName>
        <fullName evidence="3">Serpentine receptor class gamma</fullName>
    </submittedName>
</protein>
<keyword evidence="1" id="KW-1133">Transmembrane helix</keyword>
<feature type="transmembrane region" description="Helical" evidence="1">
    <location>
        <begin position="6"/>
        <end position="30"/>
    </location>
</feature>
<keyword evidence="1" id="KW-0812">Transmembrane</keyword>
<sequence>MHRTVMSYVSIGVRIIGMTAETLFIIFFTLEFKKKQSVVKFGYYYILYVSFVADLLHWITYICNGIGNGDLPFFAYFLFFLYHSTGKETVLINLISNSLLVALSLIILFAGIRYSKLSNNKANAKRERSMILHALISSISIVFGSVMNYLFLYVDVDNEVVWTVLKITYLIESSFEQCFPLIAVVWINEPFRCALFKFLKLNKVVTRSVTHIPTIS</sequence>
<reference evidence="2" key="1">
    <citation type="journal article" date="2013" name="Genetics">
        <title>The draft genome and transcriptome of Panagrellus redivivus are shaped by the harsh demands of a free-living lifestyle.</title>
        <authorList>
            <person name="Srinivasan J."/>
            <person name="Dillman A.R."/>
            <person name="Macchietto M.G."/>
            <person name="Heikkinen L."/>
            <person name="Lakso M."/>
            <person name="Fracchia K.M."/>
            <person name="Antoshechkin I."/>
            <person name="Mortazavi A."/>
            <person name="Wong G."/>
            <person name="Sternberg P.W."/>
        </authorList>
    </citation>
    <scope>NUCLEOTIDE SEQUENCE [LARGE SCALE GENOMIC DNA]</scope>
    <source>
        <strain evidence="2">MT8872</strain>
    </source>
</reference>
<reference evidence="3" key="2">
    <citation type="submission" date="2020-10" db="UniProtKB">
        <authorList>
            <consortium name="WormBaseParasite"/>
        </authorList>
    </citation>
    <scope>IDENTIFICATION</scope>
</reference>
<organism evidence="2 3">
    <name type="scientific">Panagrellus redivivus</name>
    <name type="common">Microworm</name>
    <dbReference type="NCBI Taxonomy" id="6233"/>
    <lineage>
        <taxon>Eukaryota</taxon>
        <taxon>Metazoa</taxon>
        <taxon>Ecdysozoa</taxon>
        <taxon>Nematoda</taxon>
        <taxon>Chromadorea</taxon>
        <taxon>Rhabditida</taxon>
        <taxon>Tylenchina</taxon>
        <taxon>Panagrolaimomorpha</taxon>
        <taxon>Panagrolaimoidea</taxon>
        <taxon>Panagrolaimidae</taxon>
        <taxon>Panagrellus</taxon>
    </lineage>
</organism>
<accession>A0A7E4VMW3</accession>
<name>A0A7E4VMW3_PANRE</name>
<keyword evidence="1" id="KW-0472">Membrane</keyword>
<proteinExistence type="predicted"/>
<dbReference type="AlphaFoldDB" id="A0A7E4VMW3"/>
<evidence type="ECO:0000313" key="2">
    <source>
        <dbReference type="Proteomes" id="UP000492821"/>
    </source>
</evidence>
<evidence type="ECO:0000313" key="3">
    <source>
        <dbReference type="WBParaSite" id="Pan_g22773.t1"/>
    </source>
</evidence>
<feature type="transmembrane region" description="Helical" evidence="1">
    <location>
        <begin position="131"/>
        <end position="152"/>
    </location>
</feature>
<keyword evidence="2" id="KW-1185">Reference proteome</keyword>
<dbReference type="WBParaSite" id="Pan_g22773.t1">
    <property type="protein sequence ID" value="Pan_g22773.t1"/>
    <property type="gene ID" value="Pan_g22773"/>
</dbReference>
<evidence type="ECO:0000256" key="1">
    <source>
        <dbReference type="SAM" id="Phobius"/>
    </source>
</evidence>
<feature type="transmembrane region" description="Helical" evidence="1">
    <location>
        <begin position="42"/>
        <end position="62"/>
    </location>
</feature>
<feature type="transmembrane region" description="Helical" evidence="1">
    <location>
        <begin position="90"/>
        <end position="110"/>
    </location>
</feature>
<dbReference type="Proteomes" id="UP000492821">
    <property type="component" value="Unassembled WGS sequence"/>
</dbReference>